<comment type="subcellular location">
    <subcellularLocation>
        <location evidence="1">Cell inner membrane</location>
        <topology evidence="1">Multi-pass membrane protein</topology>
    </subcellularLocation>
</comment>
<dbReference type="eggNOG" id="COG2807">
    <property type="taxonomic scope" value="Bacteria"/>
</dbReference>
<dbReference type="AlphaFoldDB" id="A0A133Q7Q4"/>
<dbReference type="SUPFAM" id="SSF103473">
    <property type="entry name" value="MFS general substrate transporter"/>
    <property type="match status" value="1"/>
</dbReference>
<evidence type="ECO:0000256" key="1">
    <source>
        <dbReference type="ARBA" id="ARBA00004429"/>
    </source>
</evidence>
<keyword evidence="3" id="KW-1003">Cell membrane</keyword>
<keyword evidence="4" id="KW-0997">Cell inner membrane</keyword>
<keyword evidence="2" id="KW-0813">Transport</keyword>
<evidence type="ECO:0000313" key="9">
    <source>
        <dbReference type="EMBL" id="KXA38927.1"/>
    </source>
</evidence>
<dbReference type="PANTHER" id="PTHR23522:SF10">
    <property type="entry name" value="3-PHENYLPROPIONIC ACID TRANSPORTER-RELATED"/>
    <property type="match status" value="1"/>
</dbReference>
<feature type="transmembrane region" description="Helical" evidence="8">
    <location>
        <begin position="55"/>
        <end position="73"/>
    </location>
</feature>
<feature type="transmembrane region" description="Helical" evidence="8">
    <location>
        <begin position="154"/>
        <end position="173"/>
    </location>
</feature>
<evidence type="ECO:0000256" key="6">
    <source>
        <dbReference type="ARBA" id="ARBA00022989"/>
    </source>
</evidence>
<dbReference type="Pfam" id="PF01306">
    <property type="entry name" value="LacY_symp"/>
    <property type="match status" value="1"/>
</dbReference>
<keyword evidence="7 8" id="KW-0472">Membrane</keyword>
<feature type="transmembrane region" description="Helical" evidence="8">
    <location>
        <begin position="179"/>
        <end position="196"/>
    </location>
</feature>
<dbReference type="GO" id="GO:0030395">
    <property type="term" value="F:lactose binding"/>
    <property type="evidence" value="ECO:0007669"/>
    <property type="project" value="TreeGrafter"/>
</dbReference>
<dbReference type="InterPro" id="IPR000576">
    <property type="entry name" value="LacY/RafB_perm_fam"/>
</dbReference>
<dbReference type="Proteomes" id="UP000293637">
    <property type="component" value="Unassembled WGS sequence"/>
</dbReference>
<name>A0A133Q7Q4_STALU</name>
<dbReference type="NCBIfam" id="TIGR00882">
    <property type="entry name" value="2A0105"/>
    <property type="match status" value="1"/>
</dbReference>
<feature type="transmembrane region" description="Helical" evidence="8">
    <location>
        <begin position="268"/>
        <end position="289"/>
    </location>
</feature>
<feature type="transmembrane region" description="Helical" evidence="8">
    <location>
        <begin position="231"/>
        <end position="248"/>
    </location>
</feature>
<evidence type="ECO:0000256" key="5">
    <source>
        <dbReference type="ARBA" id="ARBA00022692"/>
    </source>
</evidence>
<feature type="transmembrane region" description="Helical" evidence="8">
    <location>
        <begin position="391"/>
        <end position="410"/>
    </location>
</feature>
<dbReference type="STRING" id="28035.B6N84_12420"/>
<reference evidence="9 11" key="1">
    <citation type="submission" date="2016-01" db="EMBL/GenBank/DDBJ databases">
        <authorList>
            <person name="Mitreva M."/>
            <person name="Pepin K.H."/>
            <person name="Mihindukulasuriya K.A."/>
            <person name="Fulton R."/>
            <person name="Fronick C."/>
            <person name="O'Laughlin M."/>
            <person name="Miner T."/>
            <person name="Herter B."/>
            <person name="Rosa B.A."/>
            <person name="Cordes M."/>
            <person name="Tomlinson C."/>
            <person name="Wollam A."/>
            <person name="Palsikar V.B."/>
            <person name="Mardis E.R."/>
            <person name="Wilson R.K."/>
        </authorList>
    </citation>
    <scope>NUCLEOTIDE SEQUENCE [LARGE SCALE GENOMIC DNA]</scope>
    <source>
        <strain evidence="9 11">MJR7738</strain>
    </source>
</reference>
<evidence type="ECO:0000256" key="2">
    <source>
        <dbReference type="ARBA" id="ARBA00022448"/>
    </source>
</evidence>
<keyword evidence="6 8" id="KW-1133">Transmembrane helix</keyword>
<sequence length="425" mass="48104">MKPTHFIATFKNKSYLQSSLMFMLFFASWSIWWSFFQIWLTSDSNGLGLTGGKVGTIYSANSFVTLILMFIYGIIQDKLVIKRSLLIFCSLFSTFVGPFFIWLYAPLIQNVFWLGVALGAIFLSCGFLAAVGAYEAVGERFSRFFNFNYGQARAWGSFGYAVMALVAGFTFVINPHLNFWLGSLLGLILLLTIIFWKSDEEINAKERIEDNEDEAVPSMHRILSLLKVKDLWIIIIFITFSWSFYTIFDQQMFPDFYTKLFSSTSVGQQMYGTLNSVQVFLEAIMMGIVPIIMSKIGVRKTLLLGATVMFLRIGLCGIAQGPISVSFIKMFHALEVPLFILPIFRYITLHFDTKLSATIYMVGYNVSAQVGQVILSGPLGTLRDHIGYQPTFFVISSIVLLAGVFAFVTLRKDNEYVFGDPFIRE</sequence>
<protein>
    <submittedName>
        <fullName evidence="9">Galactoside permease</fullName>
    </submittedName>
    <submittedName>
        <fullName evidence="10">MFS transporter</fullName>
    </submittedName>
</protein>
<keyword evidence="5 8" id="KW-0812">Transmembrane</keyword>
<dbReference type="NCBIfam" id="NF007077">
    <property type="entry name" value="PRK09528.1"/>
    <property type="match status" value="1"/>
</dbReference>
<feature type="transmembrane region" description="Helical" evidence="8">
    <location>
        <begin position="111"/>
        <end position="134"/>
    </location>
</feature>
<organism evidence="10 12">
    <name type="scientific">Staphylococcus lugdunensis</name>
    <dbReference type="NCBI Taxonomy" id="28035"/>
    <lineage>
        <taxon>Bacteria</taxon>
        <taxon>Bacillati</taxon>
        <taxon>Bacillota</taxon>
        <taxon>Bacilli</taxon>
        <taxon>Bacillales</taxon>
        <taxon>Staphylococcaceae</taxon>
        <taxon>Staphylococcus</taxon>
    </lineage>
</organism>
<dbReference type="Proteomes" id="UP000070063">
    <property type="component" value="Unassembled WGS sequence"/>
</dbReference>
<evidence type="ECO:0000256" key="3">
    <source>
        <dbReference type="ARBA" id="ARBA00022475"/>
    </source>
</evidence>
<dbReference type="PANTHER" id="PTHR23522">
    <property type="entry name" value="BLL5896 PROTEIN"/>
    <property type="match status" value="1"/>
</dbReference>
<feature type="transmembrane region" description="Helical" evidence="8">
    <location>
        <begin position="20"/>
        <end position="40"/>
    </location>
</feature>
<dbReference type="EMBL" id="LRQI01000036">
    <property type="protein sequence ID" value="KXA38927.1"/>
    <property type="molecule type" value="Genomic_DNA"/>
</dbReference>
<evidence type="ECO:0000313" key="12">
    <source>
        <dbReference type="Proteomes" id="UP000293637"/>
    </source>
</evidence>
<dbReference type="GO" id="GO:0015528">
    <property type="term" value="F:lactose:proton symporter activity"/>
    <property type="evidence" value="ECO:0007669"/>
    <property type="project" value="TreeGrafter"/>
</dbReference>
<feature type="transmembrane region" description="Helical" evidence="8">
    <location>
        <begin position="85"/>
        <end position="105"/>
    </location>
</feature>
<evidence type="ECO:0000256" key="8">
    <source>
        <dbReference type="SAM" id="Phobius"/>
    </source>
</evidence>
<gene>
    <name evidence="10" type="ORF">EQ812_05350</name>
    <name evidence="9" type="ORF">HMPREF3225_01032</name>
</gene>
<evidence type="ECO:0000256" key="4">
    <source>
        <dbReference type="ARBA" id="ARBA00022519"/>
    </source>
</evidence>
<evidence type="ECO:0000256" key="7">
    <source>
        <dbReference type="ARBA" id="ARBA00023136"/>
    </source>
</evidence>
<feature type="transmembrane region" description="Helical" evidence="8">
    <location>
        <begin position="301"/>
        <end position="321"/>
    </location>
</feature>
<proteinExistence type="predicted"/>
<dbReference type="GeneID" id="58090728"/>
<dbReference type="PRINTS" id="PR00174">
    <property type="entry name" value="LACYSMPORT"/>
</dbReference>
<dbReference type="Gene3D" id="1.20.1250.20">
    <property type="entry name" value="MFS general substrate transporter like domains"/>
    <property type="match status" value="2"/>
</dbReference>
<dbReference type="InterPro" id="IPR036259">
    <property type="entry name" value="MFS_trans_sf"/>
</dbReference>
<comment type="caution">
    <text evidence="10">The sequence shown here is derived from an EMBL/GenBank/DDBJ whole genome shotgun (WGS) entry which is preliminary data.</text>
</comment>
<dbReference type="EMBL" id="SCHB01000003">
    <property type="protein sequence ID" value="TBW72407.1"/>
    <property type="molecule type" value="Genomic_DNA"/>
</dbReference>
<dbReference type="GO" id="GO:0005886">
    <property type="term" value="C:plasma membrane"/>
    <property type="evidence" value="ECO:0007669"/>
    <property type="project" value="UniProtKB-SubCell"/>
</dbReference>
<accession>A0A133Q7Q4</accession>
<reference evidence="10 12" key="2">
    <citation type="journal article" date="2019" name="Sci. Transl. Med.">
        <title>Quorum sensing between bacterial species on the skin protects against epidermal injury in atopic dermatitis.</title>
        <authorList>
            <person name="Williams M.R."/>
        </authorList>
    </citation>
    <scope>NUCLEOTIDE SEQUENCE [LARGE SCALE GENOMIC DNA]</scope>
    <source>
        <strain evidence="10 12">E7</strain>
    </source>
</reference>
<dbReference type="RefSeq" id="WP_002461076.1">
    <property type="nucleotide sequence ID" value="NZ_AP021848.1"/>
</dbReference>
<evidence type="ECO:0000313" key="10">
    <source>
        <dbReference type="EMBL" id="TBW72407.1"/>
    </source>
</evidence>
<evidence type="ECO:0000313" key="11">
    <source>
        <dbReference type="Proteomes" id="UP000070063"/>
    </source>
</evidence>